<proteinExistence type="predicted"/>
<comment type="caution">
    <text evidence="1">The sequence shown here is derived from an EMBL/GenBank/DDBJ whole genome shotgun (WGS) entry which is preliminary data.</text>
</comment>
<reference evidence="1" key="2">
    <citation type="journal article" date="2023" name="Proc. Natl. Acad. Sci. U.S.A.">
        <title>A global phylogenomic analysis of the shiitake genus Lentinula.</title>
        <authorList>
            <person name="Sierra-Patev S."/>
            <person name="Min B."/>
            <person name="Naranjo-Ortiz M."/>
            <person name="Looney B."/>
            <person name="Konkel Z."/>
            <person name="Slot J.C."/>
            <person name="Sakamoto Y."/>
            <person name="Steenwyk J.L."/>
            <person name="Rokas A."/>
            <person name="Carro J."/>
            <person name="Camarero S."/>
            <person name="Ferreira P."/>
            <person name="Molpeceres G."/>
            <person name="Ruiz-Duenas F.J."/>
            <person name="Serrano A."/>
            <person name="Henrissat B."/>
            <person name="Drula E."/>
            <person name="Hughes K.W."/>
            <person name="Mata J.L."/>
            <person name="Ishikawa N.K."/>
            <person name="Vargas-Isla R."/>
            <person name="Ushijima S."/>
            <person name="Smith C.A."/>
            <person name="Donoghue J."/>
            <person name="Ahrendt S."/>
            <person name="Andreopoulos W."/>
            <person name="He G."/>
            <person name="LaButti K."/>
            <person name="Lipzen A."/>
            <person name="Ng V."/>
            <person name="Riley R."/>
            <person name="Sandor L."/>
            <person name="Barry K."/>
            <person name="Martinez A.T."/>
            <person name="Xiao Y."/>
            <person name="Gibbons J.G."/>
            <person name="Terashima K."/>
            <person name="Grigoriev I.V."/>
            <person name="Hibbett D."/>
        </authorList>
    </citation>
    <scope>NUCLEOTIDE SEQUENCE</scope>
    <source>
        <strain evidence="1">Sp2 HRB7682 ss15</strain>
    </source>
</reference>
<dbReference type="Proteomes" id="UP001150238">
    <property type="component" value="Unassembled WGS sequence"/>
</dbReference>
<organism evidence="1 2">
    <name type="scientific">Lentinula lateritia</name>
    <dbReference type="NCBI Taxonomy" id="40482"/>
    <lineage>
        <taxon>Eukaryota</taxon>
        <taxon>Fungi</taxon>
        <taxon>Dikarya</taxon>
        <taxon>Basidiomycota</taxon>
        <taxon>Agaricomycotina</taxon>
        <taxon>Agaricomycetes</taxon>
        <taxon>Agaricomycetidae</taxon>
        <taxon>Agaricales</taxon>
        <taxon>Marasmiineae</taxon>
        <taxon>Omphalotaceae</taxon>
        <taxon>Lentinula</taxon>
    </lineage>
</organism>
<sequence>DTLIFPRYKATTGLIVSGSTALSFFTRVPYGGNLDTYCQLSQAQTVGQWYESHGFTFAPTDKQNPLFTTDYLLDDDIREYRVKNIESVWNFIRGQHRVQLIATRGSPLETILSFHSTCVMNILTHRAAYCLFPQLTLEDKTTLLIDLVSPLTEIQTAAVRKYALRGFTIIHQAPTSMACNANSALTFLRPRRVGD</sequence>
<name>A0A9W9DWW0_9AGAR</name>
<accession>A0A9W9DWW0</accession>
<protein>
    <submittedName>
        <fullName evidence="1">Uncharacterized protein</fullName>
    </submittedName>
</protein>
<gene>
    <name evidence="1" type="ORF">C8J55DRAFT_390463</name>
</gene>
<evidence type="ECO:0000313" key="1">
    <source>
        <dbReference type="EMBL" id="KAJ4489698.1"/>
    </source>
</evidence>
<evidence type="ECO:0000313" key="2">
    <source>
        <dbReference type="Proteomes" id="UP001150238"/>
    </source>
</evidence>
<reference evidence="1" key="1">
    <citation type="submission" date="2022-08" db="EMBL/GenBank/DDBJ databases">
        <authorList>
            <consortium name="DOE Joint Genome Institute"/>
            <person name="Min B."/>
            <person name="Riley R."/>
            <person name="Sierra-Patev S."/>
            <person name="Naranjo-Ortiz M."/>
            <person name="Looney B."/>
            <person name="Konkel Z."/>
            <person name="Slot J.C."/>
            <person name="Sakamoto Y."/>
            <person name="Steenwyk J.L."/>
            <person name="Rokas A."/>
            <person name="Carro J."/>
            <person name="Camarero S."/>
            <person name="Ferreira P."/>
            <person name="Molpeceres G."/>
            <person name="Ruiz-Duenas F.J."/>
            <person name="Serrano A."/>
            <person name="Henrissat B."/>
            <person name="Drula E."/>
            <person name="Hughes K.W."/>
            <person name="Mata J.L."/>
            <person name="Ishikawa N.K."/>
            <person name="Vargas-Isla R."/>
            <person name="Ushijima S."/>
            <person name="Smith C.A."/>
            <person name="Ahrendt S."/>
            <person name="Andreopoulos W."/>
            <person name="He G."/>
            <person name="Labutti K."/>
            <person name="Lipzen A."/>
            <person name="Ng V."/>
            <person name="Sandor L."/>
            <person name="Barry K."/>
            <person name="Martinez A.T."/>
            <person name="Xiao Y."/>
            <person name="Gibbons J.G."/>
            <person name="Terashima K."/>
            <person name="Hibbett D.S."/>
            <person name="Grigoriev I.V."/>
        </authorList>
    </citation>
    <scope>NUCLEOTIDE SEQUENCE</scope>
    <source>
        <strain evidence="1">Sp2 HRB7682 ss15</strain>
    </source>
</reference>
<feature type="non-terminal residue" evidence="1">
    <location>
        <position position="1"/>
    </location>
</feature>
<feature type="non-terminal residue" evidence="1">
    <location>
        <position position="195"/>
    </location>
</feature>
<dbReference type="AlphaFoldDB" id="A0A9W9DWW0"/>
<dbReference type="EMBL" id="JANVFS010000007">
    <property type="protein sequence ID" value="KAJ4489698.1"/>
    <property type="molecule type" value="Genomic_DNA"/>
</dbReference>